<dbReference type="EMBL" id="KV878896">
    <property type="protein sequence ID" value="OJJ84803.1"/>
    <property type="molecule type" value="Genomic_DNA"/>
</dbReference>
<dbReference type="VEuPathDB" id="FungiDB:ASPGLDRAFT_46715"/>
<organism evidence="2 3">
    <name type="scientific">Aspergillus glaucus CBS 516.65</name>
    <dbReference type="NCBI Taxonomy" id="1160497"/>
    <lineage>
        <taxon>Eukaryota</taxon>
        <taxon>Fungi</taxon>
        <taxon>Dikarya</taxon>
        <taxon>Ascomycota</taxon>
        <taxon>Pezizomycotina</taxon>
        <taxon>Eurotiomycetes</taxon>
        <taxon>Eurotiomycetidae</taxon>
        <taxon>Eurotiales</taxon>
        <taxon>Aspergillaceae</taxon>
        <taxon>Aspergillus</taxon>
        <taxon>Aspergillus subgen. Aspergillus</taxon>
    </lineage>
</organism>
<keyword evidence="1" id="KW-1133">Transmembrane helix</keyword>
<name>A0A1L9VLK7_ASPGL</name>
<dbReference type="RefSeq" id="XP_022401501.1">
    <property type="nucleotide sequence ID" value="XM_022546510.1"/>
</dbReference>
<keyword evidence="3" id="KW-1185">Reference proteome</keyword>
<feature type="transmembrane region" description="Helical" evidence="1">
    <location>
        <begin position="27"/>
        <end position="50"/>
    </location>
</feature>
<evidence type="ECO:0000313" key="2">
    <source>
        <dbReference type="EMBL" id="OJJ84803.1"/>
    </source>
</evidence>
<protein>
    <submittedName>
        <fullName evidence="2">Uncharacterized protein</fullName>
    </submittedName>
</protein>
<evidence type="ECO:0000313" key="3">
    <source>
        <dbReference type="Proteomes" id="UP000184300"/>
    </source>
</evidence>
<evidence type="ECO:0000256" key="1">
    <source>
        <dbReference type="SAM" id="Phobius"/>
    </source>
</evidence>
<gene>
    <name evidence="2" type="ORF">ASPGLDRAFT_46715</name>
</gene>
<dbReference type="AlphaFoldDB" id="A0A1L9VLK7"/>
<reference evidence="3" key="1">
    <citation type="journal article" date="2017" name="Genome Biol.">
        <title>Comparative genomics reveals high biological diversity and specific adaptations in the industrially and medically important fungal genus Aspergillus.</title>
        <authorList>
            <person name="de Vries R.P."/>
            <person name="Riley R."/>
            <person name="Wiebenga A."/>
            <person name="Aguilar-Osorio G."/>
            <person name="Amillis S."/>
            <person name="Uchima C.A."/>
            <person name="Anderluh G."/>
            <person name="Asadollahi M."/>
            <person name="Askin M."/>
            <person name="Barry K."/>
            <person name="Battaglia E."/>
            <person name="Bayram O."/>
            <person name="Benocci T."/>
            <person name="Braus-Stromeyer S.A."/>
            <person name="Caldana C."/>
            <person name="Canovas D."/>
            <person name="Cerqueira G.C."/>
            <person name="Chen F."/>
            <person name="Chen W."/>
            <person name="Choi C."/>
            <person name="Clum A."/>
            <person name="Dos Santos R.A."/>
            <person name="Damasio A.R."/>
            <person name="Diallinas G."/>
            <person name="Emri T."/>
            <person name="Fekete E."/>
            <person name="Flipphi M."/>
            <person name="Freyberg S."/>
            <person name="Gallo A."/>
            <person name="Gournas C."/>
            <person name="Habgood R."/>
            <person name="Hainaut M."/>
            <person name="Harispe M.L."/>
            <person name="Henrissat B."/>
            <person name="Hilden K.S."/>
            <person name="Hope R."/>
            <person name="Hossain A."/>
            <person name="Karabika E."/>
            <person name="Karaffa L."/>
            <person name="Karanyi Z."/>
            <person name="Krasevec N."/>
            <person name="Kuo A."/>
            <person name="Kusch H."/>
            <person name="LaButti K."/>
            <person name="Lagendijk E.L."/>
            <person name="Lapidus A."/>
            <person name="Levasseur A."/>
            <person name="Lindquist E."/>
            <person name="Lipzen A."/>
            <person name="Logrieco A.F."/>
            <person name="MacCabe A."/>
            <person name="Maekelae M.R."/>
            <person name="Malavazi I."/>
            <person name="Melin P."/>
            <person name="Meyer V."/>
            <person name="Mielnichuk N."/>
            <person name="Miskei M."/>
            <person name="Molnar A.P."/>
            <person name="Mule G."/>
            <person name="Ngan C.Y."/>
            <person name="Orejas M."/>
            <person name="Orosz E."/>
            <person name="Ouedraogo J.P."/>
            <person name="Overkamp K.M."/>
            <person name="Park H.-S."/>
            <person name="Perrone G."/>
            <person name="Piumi F."/>
            <person name="Punt P.J."/>
            <person name="Ram A.F."/>
            <person name="Ramon A."/>
            <person name="Rauscher S."/>
            <person name="Record E."/>
            <person name="Riano-Pachon D.M."/>
            <person name="Robert V."/>
            <person name="Roehrig J."/>
            <person name="Ruller R."/>
            <person name="Salamov A."/>
            <person name="Salih N.S."/>
            <person name="Samson R.A."/>
            <person name="Sandor E."/>
            <person name="Sanguinetti M."/>
            <person name="Schuetze T."/>
            <person name="Sepcic K."/>
            <person name="Shelest E."/>
            <person name="Sherlock G."/>
            <person name="Sophianopoulou V."/>
            <person name="Squina F.M."/>
            <person name="Sun H."/>
            <person name="Susca A."/>
            <person name="Todd R.B."/>
            <person name="Tsang A."/>
            <person name="Unkles S.E."/>
            <person name="van de Wiele N."/>
            <person name="van Rossen-Uffink D."/>
            <person name="Oliveira J.V."/>
            <person name="Vesth T.C."/>
            <person name="Visser J."/>
            <person name="Yu J.-H."/>
            <person name="Zhou M."/>
            <person name="Andersen M.R."/>
            <person name="Archer D.B."/>
            <person name="Baker S.E."/>
            <person name="Benoit I."/>
            <person name="Brakhage A.A."/>
            <person name="Braus G.H."/>
            <person name="Fischer R."/>
            <person name="Frisvad J.C."/>
            <person name="Goldman G.H."/>
            <person name="Houbraken J."/>
            <person name="Oakley B."/>
            <person name="Pocsi I."/>
            <person name="Scazzocchio C."/>
            <person name="Seiboth B."/>
            <person name="vanKuyk P.A."/>
            <person name="Wortman J."/>
            <person name="Dyer P.S."/>
            <person name="Grigoriev I.V."/>
        </authorList>
    </citation>
    <scope>NUCLEOTIDE SEQUENCE [LARGE SCALE GENOMIC DNA]</scope>
    <source>
        <strain evidence="3">CBS 516.65</strain>
    </source>
</reference>
<keyword evidence="1" id="KW-0472">Membrane</keyword>
<sequence>MILSFFLSISASPLSTATVSHLSSFRILSSLFMLLPVLPLICFWALCLVLL</sequence>
<keyword evidence="1" id="KW-0812">Transmembrane</keyword>
<accession>A0A1L9VLK7</accession>
<dbReference type="Proteomes" id="UP000184300">
    <property type="component" value="Unassembled WGS sequence"/>
</dbReference>
<proteinExistence type="predicted"/>
<dbReference type="GeneID" id="34462771"/>